<dbReference type="InterPro" id="IPR058285">
    <property type="entry name" value="DUF7979"/>
</dbReference>
<proteinExistence type="predicted"/>
<organism evidence="3 4">
    <name type="scientific">Halorussus gelatinilyticus</name>
    <dbReference type="NCBI Taxonomy" id="2937524"/>
    <lineage>
        <taxon>Archaea</taxon>
        <taxon>Methanobacteriati</taxon>
        <taxon>Methanobacteriota</taxon>
        <taxon>Stenosarchaea group</taxon>
        <taxon>Halobacteria</taxon>
        <taxon>Halobacteriales</taxon>
        <taxon>Haladaptataceae</taxon>
        <taxon>Halorussus</taxon>
    </lineage>
</organism>
<feature type="region of interest" description="Disordered" evidence="1">
    <location>
        <begin position="28"/>
        <end position="61"/>
    </location>
</feature>
<dbReference type="EMBL" id="CP096658">
    <property type="protein sequence ID" value="UPW01138.1"/>
    <property type="molecule type" value="Genomic_DNA"/>
</dbReference>
<dbReference type="GeneID" id="72188851"/>
<dbReference type="AlphaFoldDB" id="A0A8U0IK54"/>
<protein>
    <recommendedName>
        <fullName evidence="2">DUF7979 domain-containing protein</fullName>
    </recommendedName>
</protein>
<evidence type="ECO:0000313" key="4">
    <source>
        <dbReference type="Proteomes" id="UP000830434"/>
    </source>
</evidence>
<accession>A0A8U0IK54</accession>
<dbReference type="Proteomes" id="UP000830434">
    <property type="component" value="Chromosome"/>
</dbReference>
<dbReference type="RefSeq" id="WP_248655543.1">
    <property type="nucleotide sequence ID" value="NZ_CP096658.1"/>
</dbReference>
<dbReference type="PROSITE" id="PS51257">
    <property type="entry name" value="PROKAR_LIPOPROTEIN"/>
    <property type="match status" value="1"/>
</dbReference>
<sequence length="140" mass="15342">MRPNAALIGTLALAVLLAGCAGVVPTGEPTATDTPTTADAETATETATTTTEAWTTTDADPEKGDQLLSVVRIDEETAMKYDANSRAEFSNLSDRRQKLFERALRCDCNVNQNAFSFHDEDRIEVVTYRGEFYYVRVAIV</sequence>
<gene>
    <name evidence="3" type="ORF">M0R88_03310</name>
</gene>
<evidence type="ECO:0000313" key="3">
    <source>
        <dbReference type="EMBL" id="UPW01138.1"/>
    </source>
</evidence>
<reference evidence="3" key="1">
    <citation type="submission" date="2022-04" db="EMBL/GenBank/DDBJ databases">
        <title>Diverse halophilic archaea isolated from saline environments.</title>
        <authorList>
            <person name="Cui H.-L."/>
        </authorList>
    </citation>
    <scope>NUCLEOTIDE SEQUENCE</scope>
    <source>
        <strain evidence="3">XZYJT40</strain>
    </source>
</reference>
<evidence type="ECO:0000256" key="1">
    <source>
        <dbReference type="SAM" id="MobiDB-lite"/>
    </source>
</evidence>
<evidence type="ECO:0000259" key="2">
    <source>
        <dbReference type="Pfam" id="PF25934"/>
    </source>
</evidence>
<dbReference type="KEGG" id="haxz:M0R88_03310"/>
<feature type="domain" description="DUF7979" evidence="2">
    <location>
        <begin position="81"/>
        <end position="135"/>
    </location>
</feature>
<keyword evidence="4" id="KW-1185">Reference proteome</keyword>
<name>A0A8U0IK54_9EURY</name>
<feature type="compositionally biased region" description="Low complexity" evidence="1">
    <location>
        <begin position="28"/>
        <end position="58"/>
    </location>
</feature>
<dbReference type="Pfam" id="PF25934">
    <property type="entry name" value="DUF7979"/>
    <property type="match status" value="1"/>
</dbReference>